<proteinExistence type="predicted"/>
<accession>A0A2W2BS12</accession>
<evidence type="ECO:0000313" key="2">
    <source>
        <dbReference type="Proteomes" id="UP000248764"/>
    </source>
</evidence>
<dbReference type="EMBL" id="POTW01000027">
    <property type="protein sequence ID" value="PZF83244.1"/>
    <property type="molecule type" value="Genomic_DNA"/>
</dbReference>
<keyword evidence="2" id="KW-1185">Reference proteome</keyword>
<name>A0A2W2BS12_9ACTN</name>
<dbReference type="Proteomes" id="UP000248764">
    <property type="component" value="Unassembled WGS sequence"/>
</dbReference>
<gene>
    <name evidence="1" type="ORF">C1I92_13280</name>
</gene>
<organism evidence="1 2">
    <name type="scientific">Jiangella anatolica</name>
    <dbReference type="NCBI Taxonomy" id="2670374"/>
    <lineage>
        <taxon>Bacteria</taxon>
        <taxon>Bacillati</taxon>
        <taxon>Actinomycetota</taxon>
        <taxon>Actinomycetes</taxon>
        <taxon>Jiangellales</taxon>
        <taxon>Jiangellaceae</taxon>
        <taxon>Jiangella</taxon>
    </lineage>
</organism>
<reference evidence="1 2" key="1">
    <citation type="submission" date="2018-01" db="EMBL/GenBank/DDBJ databases">
        <title>Draft genome sequence of Jiangella sp. GTF31.</title>
        <authorList>
            <person name="Sahin N."/>
            <person name="Ay H."/>
            <person name="Saygin H."/>
        </authorList>
    </citation>
    <scope>NUCLEOTIDE SEQUENCE [LARGE SCALE GENOMIC DNA]</scope>
    <source>
        <strain evidence="1 2">GTF31</strain>
    </source>
</reference>
<evidence type="ECO:0000313" key="1">
    <source>
        <dbReference type="EMBL" id="PZF83244.1"/>
    </source>
</evidence>
<dbReference type="AlphaFoldDB" id="A0A2W2BS12"/>
<protein>
    <submittedName>
        <fullName evidence="1">Uncharacterized protein</fullName>
    </submittedName>
</protein>
<comment type="caution">
    <text evidence="1">The sequence shown here is derived from an EMBL/GenBank/DDBJ whole genome shotgun (WGS) entry which is preliminary data.</text>
</comment>
<sequence>MAIMATELYGWPWTKAAIATRMRRARLSNEGSLPRHDYTVPWTVHNEHSHDETVIQLRALGRRLRGLPLTPRTEKRLDAWLQRLDLRNQVVHYSPVDGWKYVDRDTVPEHYLHPDPRVPILPPEAKHLELAKRRAEAVKADTVKSSRRLAALQDVEESQRAG</sequence>